<feature type="compositionally biased region" description="Basic and acidic residues" evidence="1">
    <location>
        <begin position="317"/>
        <end position="326"/>
    </location>
</feature>
<feature type="region of interest" description="Disordered" evidence="1">
    <location>
        <begin position="205"/>
        <end position="227"/>
    </location>
</feature>
<comment type="caution">
    <text evidence="2">The sequence shown here is derived from an EMBL/GenBank/DDBJ whole genome shotgun (WGS) entry which is preliminary data.</text>
</comment>
<feature type="region of interest" description="Disordered" evidence="1">
    <location>
        <begin position="382"/>
        <end position="406"/>
    </location>
</feature>
<proteinExistence type="predicted"/>
<accession>A0A4Y2PKQ2</accession>
<keyword evidence="3" id="KW-1185">Reference proteome</keyword>
<sequence length="435" mass="49497">MEANKNDGTAVEMETAVNSTKDLDMTMDIAMGKAIADFLGESKVDPKNLTKSSSEPEIAQIMHIRNYKEDEAVCKELNDKLMCMIEENSSNIQEQVKLLRDVMVCIEIEKRRTSFRKVVTLNRRRGQLKKIWASRGLPVDEKSLQSAASKDVFDMSSLIESLPSKPDDSGTKKKAEKLAKEYLSFTKQKMRSFRKSEILRILASNAPVPNNNSPSSSSKHHPPRSLTRMVKKVCGDVKNVHIFSFRPMIKRGQNSSVVSKRVSCPELRELHASHNQKSERTQDLDGESRLQNEEMSYRLGQEMIVLLKSSCTNTGKARSDKQKDDSNTANNLRNPEHLLFNRDQFDDEQHRCASLRTQQLHSSISLGRQLSRLKIANSRRDGLSEGIDESEIQAASTDQDKDQQEKVVIAVRRREVLKRLRGRYKQHEKGALKKN</sequence>
<dbReference type="EMBL" id="BGPR01011557">
    <property type="protein sequence ID" value="GBN51884.1"/>
    <property type="molecule type" value="Genomic_DNA"/>
</dbReference>
<reference evidence="2 3" key="1">
    <citation type="journal article" date="2019" name="Sci. Rep.">
        <title>Orb-weaving spider Araneus ventricosus genome elucidates the spidroin gene catalogue.</title>
        <authorList>
            <person name="Kono N."/>
            <person name="Nakamura H."/>
            <person name="Ohtoshi R."/>
            <person name="Moran D.A.P."/>
            <person name="Shinohara A."/>
            <person name="Yoshida Y."/>
            <person name="Fujiwara M."/>
            <person name="Mori M."/>
            <person name="Tomita M."/>
            <person name="Arakawa K."/>
        </authorList>
    </citation>
    <scope>NUCLEOTIDE SEQUENCE [LARGE SCALE GENOMIC DNA]</scope>
</reference>
<evidence type="ECO:0000313" key="2">
    <source>
        <dbReference type="EMBL" id="GBN51884.1"/>
    </source>
</evidence>
<protein>
    <submittedName>
        <fullName evidence="2">Uncharacterized protein</fullName>
    </submittedName>
</protein>
<evidence type="ECO:0000256" key="1">
    <source>
        <dbReference type="SAM" id="MobiDB-lite"/>
    </source>
</evidence>
<dbReference type="Proteomes" id="UP000499080">
    <property type="component" value="Unassembled WGS sequence"/>
</dbReference>
<dbReference type="AlphaFoldDB" id="A0A4Y2PKQ2"/>
<evidence type="ECO:0000313" key="3">
    <source>
        <dbReference type="Proteomes" id="UP000499080"/>
    </source>
</evidence>
<name>A0A4Y2PKQ2_ARAVE</name>
<organism evidence="2 3">
    <name type="scientific">Araneus ventricosus</name>
    <name type="common">Orbweaver spider</name>
    <name type="synonym">Epeira ventricosa</name>
    <dbReference type="NCBI Taxonomy" id="182803"/>
    <lineage>
        <taxon>Eukaryota</taxon>
        <taxon>Metazoa</taxon>
        <taxon>Ecdysozoa</taxon>
        <taxon>Arthropoda</taxon>
        <taxon>Chelicerata</taxon>
        <taxon>Arachnida</taxon>
        <taxon>Araneae</taxon>
        <taxon>Araneomorphae</taxon>
        <taxon>Entelegynae</taxon>
        <taxon>Araneoidea</taxon>
        <taxon>Araneidae</taxon>
        <taxon>Araneus</taxon>
    </lineage>
</organism>
<feature type="region of interest" description="Disordered" evidence="1">
    <location>
        <begin position="314"/>
        <end position="336"/>
    </location>
</feature>
<feature type="region of interest" description="Disordered" evidence="1">
    <location>
        <begin position="269"/>
        <end position="289"/>
    </location>
</feature>
<feature type="compositionally biased region" description="Low complexity" evidence="1">
    <location>
        <begin position="205"/>
        <end position="217"/>
    </location>
</feature>
<gene>
    <name evidence="2" type="ORF">AVEN_168327_1</name>
</gene>